<proteinExistence type="predicted"/>
<gene>
    <name evidence="2" type="ORF">AUC68_00075</name>
</gene>
<keyword evidence="3" id="KW-1185">Reference proteome</keyword>
<organism evidence="2 3">
    <name type="scientific">Methyloceanibacter methanicus</name>
    <dbReference type="NCBI Taxonomy" id="1774968"/>
    <lineage>
        <taxon>Bacteria</taxon>
        <taxon>Pseudomonadati</taxon>
        <taxon>Pseudomonadota</taxon>
        <taxon>Alphaproteobacteria</taxon>
        <taxon>Hyphomicrobiales</taxon>
        <taxon>Hyphomicrobiaceae</taxon>
        <taxon>Methyloceanibacter</taxon>
    </lineage>
</organism>
<feature type="transmembrane region" description="Helical" evidence="1">
    <location>
        <begin position="65"/>
        <end position="88"/>
    </location>
</feature>
<keyword evidence="1" id="KW-1133">Transmembrane helix</keyword>
<dbReference type="AlphaFoldDB" id="A0A1E3W6E7"/>
<keyword evidence="1" id="KW-0812">Transmembrane</keyword>
<evidence type="ECO:0000313" key="2">
    <source>
        <dbReference type="EMBL" id="ODS01310.1"/>
    </source>
</evidence>
<keyword evidence="1" id="KW-0472">Membrane</keyword>
<accession>A0A1E3W6E7</accession>
<sequence length="89" mass="9836">MRNSENGRRTLFRATNVVETADRITDYVAGEIVRRERMEAGLLQPAIRPHGTDAEPKPRLNTRMVILSFIVGLLTGAVGLFAAVWLSAT</sequence>
<dbReference type="EMBL" id="LPWG01000001">
    <property type="protein sequence ID" value="ODS01310.1"/>
    <property type="molecule type" value="Genomic_DNA"/>
</dbReference>
<dbReference type="RefSeq" id="WP_069435789.1">
    <property type="nucleotide sequence ID" value="NZ_LPWG01000001.1"/>
</dbReference>
<reference evidence="2 3" key="1">
    <citation type="journal article" date="2016" name="Environ. Microbiol.">
        <title>New Methyloceanibacter diversity from North Sea sediments includes methanotroph containing solely the soluble methane monooxygenase.</title>
        <authorList>
            <person name="Vekeman B."/>
            <person name="Kerckhof F.M."/>
            <person name="Cremers G."/>
            <person name="de Vos P."/>
            <person name="Vandamme P."/>
            <person name="Boon N."/>
            <person name="Op den Camp H.J."/>
            <person name="Heylen K."/>
        </authorList>
    </citation>
    <scope>NUCLEOTIDE SEQUENCE [LARGE SCALE GENOMIC DNA]</scope>
    <source>
        <strain evidence="2 3">R-67174</strain>
    </source>
</reference>
<dbReference type="OrthoDB" id="9808451at2"/>
<dbReference type="Proteomes" id="UP000094501">
    <property type="component" value="Unassembled WGS sequence"/>
</dbReference>
<evidence type="ECO:0000256" key="1">
    <source>
        <dbReference type="SAM" id="Phobius"/>
    </source>
</evidence>
<evidence type="ECO:0000313" key="3">
    <source>
        <dbReference type="Proteomes" id="UP000094501"/>
    </source>
</evidence>
<name>A0A1E3W6E7_9HYPH</name>
<protein>
    <submittedName>
        <fullName evidence="2">Uncharacterized protein</fullName>
    </submittedName>
</protein>
<comment type="caution">
    <text evidence="2">The sequence shown here is derived from an EMBL/GenBank/DDBJ whole genome shotgun (WGS) entry which is preliminary data.</text>
</comment>